<dbReference type="InterPro" id="IPR008614">
    <property type="entry name" value="FIBP"/>
</dbReference>
<protein>
    <submittedName>
        <fullName evidence="2">Uncharacterized protein</fullName>
    </submittedName>
</protein>
<dbReference type="Pfam" id="PF05427">
    <property type="entry name" value="FIBP"/>
    <property type="match status" value="1"/>
</dbReference>
<dbReference type="GO" id="GO:0005634">
    <property type="term" value="C:nucleus"/>
    <property type="evidence" value="ECO:0007669"/>
    <property type="project" value="TreeGrafter"/>
</dbReference>
<dbReference type="Ensembl" id="ENSSPUT00000011804.1">
    <property type="protein sequence ID" value="ENSSPUP00000011075.1"/>
    <property type="gene ID" value="ENSSPUG00000008516.1"/>
</dbReference>
<feature type="region of interest" description="Disordered" evidence="1">
    <location>
        <begin position="44"/>
        <end position="67"/>
    </location>
</feature>
<keyword evidence="3" id="KW-1185">Reference proteome</keyword>
<organism evidence="2 3">
    <name type="scientific">Sphenodon punctatus</name>
    <name type="common">Tuatara</name>
    <name type="synonym">Hatteria punctata</name>
    <dbReference type="NCBI Taxonomy" id="8508"/>
    <lineage>
        <taxon>Eukaryota</taxon>
        <taxon>Metazoa</taxon>
        <taxon>Chordata</taxon>
        <taxon>Craniata</taxon>
        <taxon>Vertebrata</taxon>
        <taxon>Euteleostomi</taxon>
        <taxon>Lepidosauria</taxon>
        <taxon>Sphenodontia</taxon>
        <taxon>Sphenodontidae</taxon>
        <taxon>Sphenodon</taxon>
    </lineage>
</organism>
<dbReference type="Proteomes" id="UP000694392">
    <property type="component" value="Unplaced"/>
</dbReference>
<dbReference type="PANTHER" id="PTHR13223">
    <property type="entry name" value="ACIDIC FIBROBLAST GROWTH FACTOR INTRACELLULAR BINDING PROTEIN"/>
    <property type="match status" value="1"/>
</dbReference>
<name>A0A8D0GTM7_SPHPU</name>
<reference evidence="2" key="1">
    <citation type="submission" date="2025-08" db="UniProtKB">
        <authorList>
            <consortium name="Ensembl"/>
        </authorList>
    </citation>
    <scope>IDENTIFICATION</scope>
</reference>
<evidence type="ECO:0000256" key="1">
    <source>
        <dbReference type="SAM" id="MobiDB-lite"/>
    </source>
</evidence>
<accession>A0A8D0GTM7</accession>
<proteinExistence type="predicted"/>
<dbReference type="PANTHER" id="PTHR13223:SF2">
    <property type="entry name" value="ACIDIC FIBROBLAST GROWTH FACTOR INTRACELLULAR-BINDING PROTEIN"/>
    <property type="match status" value="1"/>
</dbReference>
<evidence type="ECO:0000313" key="2">
    <source>
        <dbReference type="Ensembl" id="ENSSPUP00000011075.1"/>
    </source>
</evidence>
<sequence length="139" mass="15444">MGTPAPGEMRCQIPPPPLTQPIPDQNWCGGGPVHVGEVWKPAPPGGGRWQGAVSEAPSSQGRQWGGRRPCLSDSLSEQLSLPLQFVEPCKSDKWSVNDVRLFLTQYTACAHTLDAFRHQSLWERYMSTIKACLLKMYHD</sequence>
<dbReference type="GO" id="GO:0070527">
    <property type="term" value="P:platelet aggregation"/>
    <property type="evidence" value="ECO:0007669"/>
    <property type="project" value="TreeGrafter"/>
</dbReference>
<reference evidence="2" key="2">
    <citation type="submission" date="2025-09" db="UniProtKB">
        <authorList>
            <consortium name="Ensembl"/>
        </authorList>
    </citation>
    <scope>IDENTIFICATION</scope>
</reference>
<dbReference type="AlphaFoldDB" id="A0A8D0GTM7"/>
<dbReference type="GO" id="GO:0017134">
    <property type="term" value="F:fibroblast growth factor binding"/>
    <property type="evidence" value="ECO:0007669"/>
    <property type="project" value="TreeGrafter"/>
</dbReference>
<evidence type="ECO:0000313" key="3">
    <source>
        <dbReference type="Proteomes" id="UP000694392"/>
    </source>
</evidence>